<dbReference type="GO" id="GO:0016491">
    <property type="term" value="F:oxidoreductase activity"/>
    <property type="evidence" value="ECO:0007669"/>
    <property type="project" value="InterPro"/>
</dbReference>
<dbReference type="CDD" id="cd02142">
    <property type="entry name" value="McbC_SagB-like_oxidoreductase"/>
    <property type="match status" value="1"/>
</dbReference>
<dbReference type="Proteomes" id="UP000562352">
    <property type="component" value="Unassembled WGS sequence"/>
</dbReference>
<dbReference type="SUPFAM" id="SSF55469">
    <property type="entry name" value="FMN-dependent nitroreductase-like"/>
    <property type="match status" value="1"/>
</dbReference>
<accession>A0A841DB85</accession>
<evidence type="ECO:0000259" key="2">
    <source>
        <dbReference type="Pfam" id="PF00881"/>
    </source>
</evidence>
<feature type="domain" description="Nitroreductase" evidence="2">
    <location>
        <begin position="152"/>
        <end position="339"/>
    </location>
</feature>
<reference evidence="3 4" key="1">
    <citation type="submission" date="2020-08" db="EMBL/GenBank/DDBJ databases">
        <title>Genomic Encyclopedia of Type Strains, Phase III (KMG-III): the genomes of soil and plant-associated and newly described type strains.</title>
        <authorList>
            <person name="Whitman W."/>
        </authorList>
    </citation>
    <scope>NUCLEOTIDE SEQUENCE [LARGE SCALE GENOMIC DNA]</scope>
    <source>
        <strain evidence="3 4">CECT 3303</strain>
    </source>
</reference>
<dbReference type="EMBL" id="JACHJJ010000017">
    <property type="protein sequence ID" value="MBB5965548.1"/>
    <property type="molecule type" value="Genomic_DNA"/>
</dbReference>
<gene>
    <name evidence="3" type="ORF">FHS22_004838</name>
</gene>
<dbReference type="RefSeq" id="WP_184945021.1">
    <property type="nucleotide sequence ID" value="NZ_BAAAWZ010000001.1"/>
</dbReference>
<evidence type="ECO:0000313" key="4">
    <source>
        <dbReference type="Proteomes" id="UP000562352"/>
    </source>
</evidence>
<dbReference type="InterPro" id="IPR029479">
    <property type="entry name" value="Nitroreductase"/>
</dbReference>
<keyword evidence="4" id="KW-1185">Reference proteome</keyword>
<dbReference type="Pfam" id="PF00881">
    <property type="entry name" value="Nitroreductase"/>
    <property type="match status" value="1"/>
</dbReference>
<comment type="caution">
    <text evidence="3">The sequence shown here is derived from an EMBL/GenBank/DDBJ whole genome shotgun (WGS) entry which is preliminary data.</text>
</comment>
<dbReference type="AlphaFoldDB" id="A0A841DB85"/>
<dbReference type="InterPro" id="IPR020051">
    <property type="entry name" value="SagB-type_dehydrogenase"/>
</dbReference>
<dbReference type="NCBIfam" id="TIGR03605">
    <property type="entry name" value="antibiot_sagB"/>
    <property type="match status" value="1"/>
</dbReference>
<dbReference type="PANTHER" id="PTHR43745">
    <property type="entry name" value="NITROREDUCTASE MJ1384-RELATED"/>
    <property type="match status" value="1"/>
</dbReference>
<evidence type="ECO:0000313" key="3">
    <source>
        <dbReference type="EMBL" id="MBB5965548.1"/>
    </source>
</evidence>
<dbReference type="Gene3D" id="3.40.109.10">
    <property type="entry name" value="NADH Oxidase"/>
    <property type="match status" value="1"/>
</dbReference>
<evidence type="ECO:0000256" key="1">
    <source>
        <dbReference type="SAM" id="MobiDB-lite"/>
    </source>
</evidence>
<dbReference type="InterPro" id="IPR000415">
    <property type="entry name" value="Nitroreductase-like"/>
</dbReference>
<proteinExistence type="predicted"/>
<dbReference type="PANTHER" id="PTHR43745:SF2">
    <property type="entry name" value="NITROREDUCTASE MJ1384-RELATED"/>
    <property type="match status" value="1"/>
</dbReference>
<protein>
    <submittedName>
        <fullName evidence="3">SagB-type dehydrogenase family enzyme</fullName>
    </submittedName>
</protein>
<dbReference type="InterPro" id="IPR052544">
    <property type="entry name" value="Bacteriocin_Proc_Enz"/>
</dbReference>
<organism evidence="3 4">
    <name type="scientific">Planomonospora venezuelensis</name>
    <dbReference type="NCBI Taxonomy" id="1999"/>
    <lineage>
        <taxon>Bacteria</taxon>
        <taxon>Bacillati</taxon>
        <taxon>Actinomycetota</taxon>
        <taxon>Actinomycetes</taxon>
        <taxon>Streptosporangiales</taxon>
        <taxon>Streptosporangiaceae</taxon>
        <taxon>Planomonospora</taxon>
    </lineage>
</organism>
<name>A0A841DB85_PLAVE</name>
<feature type="region of interest" description="Disordered" evidence="1">
    <location>
        <begin position="122"/>
        <end position="142"/>
    </location>
</feature>
<feature type="region of interest" description="Disordered" evidence="1">
    <location>
        <begin position="352"/>
        <end position="371"/>
    </location>
</feature>
<sequence>MRLRVSRYVFFQWRDGQLICDIPLHGRQVALREPAWELLQRLRDWVDPGTLDDPRRTLAEQLLGRRILVVEGSAEHRVEEERNVWRRWGAAATHYHLAARTDETTRYLSAAEDTLRLRDHAAVRPPPCRPATGTLLPLPEPPPPVMDLAEALRRRRTGRRLDPGRPVPLAALAALLHWTARPLHRVGLGDFGTAVLKAVPSAGSCHPIEVYPLVVNVAGIEPGIYRYAPGEHALEALPAAPPAGDELLRWCGDQTFVANAGVLLLYTAVLERTAWKYPTGRSYGSLHLDLGHVSQNAYLVGTALGLGVFFTAATRDALVEEALGVSWTEEVFLGLTGVGVLTDEEARRQRAMADGGPAAFSSPADAWDGLG</sequence>